<proteinExistence type="predicted"/>
<evidence type="ECO:0000313" key="1">
    <source>
        <dbReference type="EMBL" id="NUW44866.1"/>
    </source>
</evidence>
<comment type="caution">
    <text evidence="1">The sequence shown here is derived from an EMBL/GenBank/DDBJ whole genome shotgun (WGS) entry which is preliminary data.</text>
</comment>
<name>A0A7Y6MFP0_9ACTN</name>
<dbReference type="InterPro" id="IPR046828">
    <property type="entry name" value="RepSA"/>
</dbReference>
<dbReference type="EMBL" id="JABWGO010000010">
    <property type="protein sequence ID" value="NUW44866.1"/>
    <property type="molecule type" value="Genomic_DNA"/>
</dbReference>
<keyword evidence="2" id="KW-1185">Reference proteome</keyword>
<dbReference type="AlphaFoldDB" id="A0A7Y6MFP0"/>
<gene>
    <name evidence="1" type="ORF">HT134_32770</name>
</gene>
<sequence>MSEVPHLSPEMLAVMQRAAMPDFARWQQMVHATGGCAQPVRLHGERYTLDSRTGEMLDMYRTADEPTGFLLTACGNRRASRCPACSVVYKDDTYHLIITGLRGGKGVPEEVSQHPRAFVTFTAPSFGAVHAHREQSGRALPCRPRRDRPVCEHGRPQGCGRRHERDDAQIGQPLCLDCYDYIGAVLWNAHAGALWRKFTKTMPSVLARLLGITRRELRQTVRLSYAKVAEYQARGLVHFHAVVRLDGPDGPTDRPPDHITIDLLDHAVRRTAEQGAVRIEDGPPSPIRWGEQLDVRPVYVSAELDGMSDQRVARYVAKYATKGAESAGTVDRPIRHAWEIARLKVTEHARRMIYTCFSLADLPPYRHLPLRQWAHMLGYGGHFSTKSRHYSIRLGDLRQARARYRAEQARLMANVPVLDAANTLTVAEWRYAGSGHRHGEAFWAEVARERIATARRIRRDREGDTG</sequence>
<accession>A0A7Y6MFP0</accession>
<dbReference type="Proteomes" id="UP000546126">
    <property type="component" value="Unassembled WGS sequence"/>
</dbReference>
<organism evidence="1 2">
    <name type="scientific">Nonomuraea rhodomycinica</name>
    <dbReference type="NCBI Taxonomy" id="1712872"/>
    <lineage>
        <taxon>Bacteria</taxon>
        <taxon>Bacillati</taxon>
        <taxon>Actinomycetota</taxon>
        <taxon>Actinomycetes</taxon>
        <taxon>Streptosporangiales</taxon>
        <taxon>Streptosporangiaceae</taxon>
        <taxon>Nonomuraea</taxon>
    </lineage>
</organism>
<dbReference type="RefSeq" id="WP_175604348.1">
    <property type="nucleotide sequence ID" value="NZ_JABWGO010000010.1"/>
</dbReference>
<evidence type="ECO:0000313" key="2">
    <source>
        <dbReference type="Proteomes" id="UP000546126"/>
    </source>
</evidence>
<reference evidence="1 2" key="1">
    <citation type="submission" date="2020-06" db="EMBL/GenBank/DDBJ databases">
        <authorList>
            <person name="Chanama M."/>
        </authorList>
    </citation>
    <scope>NUCLEOTIDE SEQUENCE [LARGE SCALE GENOMIC DNA]</scope>
    <source>
        <strain evidence="1 2">TBRC6557</strain>
    </source>
</reference>
<protein>
    <submittedName>
        <fullName evidence="1">Replication initiation protein</fullName>
    </submittedName>
</protein>
<dbReference type="Pfam" id="PF20199">
    <property type="entry name" value="RepSA"/>
    <property type="match status" value="1"/>
</dbReference>